<dbReference type="PRINTS" id="PR00992">
    <property type="entry name" value="ALARACEMASE"/>
</dbReference>
<dbReference type="SMART" id="SM01005">
    <property type="entry name" value="Ala_racemase_C"/>
    <property type="match status" value="1"/>
</dbReference>
<dbReference type="PROSITE" id="PS00395">
    <property type="entry name" value="ALANINE_RACEMASE"/>
    <property type="match status" value="1"/>
</dbReference>
<dbReference type="GO" id="GO:0030632">
    <property type="term" value="P:D-alanine biosynthetic process"/>
    <property type="evidence" value="ECO:0007669"/>
    <property type="project" value="TreeGrafter"/>
</dbReference>
<feature type="modified residue" description="N6-(pyridoxal phosphate)lysine" evidence="4">
    <location>
        <position position="47"/>
    </location>
</feature>
<dbReference type="Pfam" id="PF01168">
    <property type="entry name" value="Ala_racemase_N"/>
    <property type="match status" value="1"/>
</dbReference>
<name>A0AB39YPP1_9MICC</name>
<protein>
    <submittedName>
        <fullName evidence="7">Alanine racemase</fullName>
        <ecNumber evidence="7">5.1.1.1</ecNumber>
    </submittedName>
</protein>
<dbReference type="GO" id="GO:0005829">
    <property type="term" value="C:cytosol"/>
    <property type="evidence" value="ECO:0007669"/>
    <property type="project" value="TreeGrafter"/>
</dbReference>
<accession>A0AB39YPP1</accession>
<feature type="binding site" evidence="5">
    <location>
        <position position="146"/>
    </location>
    <ligand>
        <name>substrate</name>
    </ligand>
</feature>
<feature type="domain" description="Alanine racemase C-terminal" evidence="6">
    <location>
        <begin position="252"/>
        <end position="380"/>
    </location>
</feature>
<evidence type="ECO:0000256" key="5">
    <source>
        <dbReference type="PIRSR" id="PIRSR600821-52"/>
    </source>
</evidence>
<evidence type="ECO:0000259" key="6">
    <source>
        <dbReference type="SMART" id="SM01005"/>
    </source>
</evidence>
<proteinExistence type="predicted"/>
<dbReference type="Gene3D" id="3.20.20.10">
    <property type="entry name" value="Alanine racemase"/>
    <property type="match status" value="1"/>
</dbReference>
<dbReference type="InterPro" id="IPR011079">
    <property type="entry name" value="Ala_racemase_C"/>
</dbReference>
<keyword evidence="2 4" id="KW-0663">Pyridoxal phosphate</keyword>
<dbReference type="SUPFAM" id="SSF51419">
    <property type="entry name" value="PLP-binding barrel"/>
    <property type="match status" value="1"/>
</dbReference>
<dbReference type="GO" id="GO:0030170">
    <property type="term" value="F:pyridoxal phosphate binding"/>
    <property type="evidence" value="ECO:0007669"/>
    <property type="project" value="TreeGrafter"/>
</dbReference>
<evidence type="ECO:0000313" key="7">
    <source>
        <dbReference type="EMBL" id="XDV71576.1"/>
    </source>
</evidence>
<dbReference type="InterPro" id="IPR020622">
    <property type="entry name" value="Ala_racemase_pyridoxalP-BS"/>
</dbReference>
<reference evidence="7" key="1">
    <citation type="submission" date="2024-07" db="EMBL/GenBank/DDBJ databases">
        <authorList>
            <person name="Li J."/>
            <person name="Wei H."/>
            <person name="Ma J."/>
        </authorList>
    </citation>
    <scope>NUCLEOTIDE SEQUENCE</scope>
    <source>
        <strain evidence="7">AMU7</strain>
    </source>
</reference>
<feature type="binding site" evidence="5">
    <location>
        <position position="321"/>
    </location>
    <ligand>
        <name>substrate</name>
    </ligand>
</feature>
<dbReference type="AlphaFoldDB" id="A0AB39YPP1"/>
<dbReference type="PANTHER" id="PTHR30511:SF0">
    <property type="entry name" value="ALANINE RACEMASE, CATABOLIC-RELATED"/>
    <property type="match status" value="1"/>
</dbReference>
<gene>
    <name evidence="7" type="primary">alr</name>
    <name evidence="7" type="ORF">ABQM86_21915</name>
</gene>
<evidence type="ECO:0000256" key="2">
    <source>
        <dbReference type="ARBA" id="ARBA00022898"/>
    </source>
</evidence>
<dbReference type="Pfam" id="PF00842">
    <property type="entry name" value="Ala_racemase_C"/>
    <property type="match status" value="1"/>
</dbReference>
<dbReference type="PANTHER" id="PTHR30511">
    <property type="entry name" value="ALANINE RACEMASE"/>
    <property type="match status" value="1"/>
</dbReference>
<dbReference type="EC" id="5.1.1.1" evidence="7"/>
<dbReference type="GO" id="GO:0008784">
    <property type="term" value="F:alanine racemase activity"/>
    <property type="evidence" value="ECO:0007669"/>
    <property type="project" value="UniProtKB-EC"/>
</dbReference>
<sequence length="384" mass="40715">MTANEELSAATDNLSSWLEIDGTTFDANVRSMLAMLQGKALLCAVIKSDAYGHGADLLLPFLVASGVPYIGIGTNAEAGLARAHGFNGRLLRIRAAAPQEIRAGLAHGIEELVADPQSAWEMSRIAAAEERTLRVHLDINSSGISRHSLDVSSPLGRASAVGIVSHPQLELAGIMTHFPQDDVDHVKHALSRFKSESHAILHEAGIPRRDVLLHAANSFAALNVPTAWLDMVRTGAALYGDSDPGHAMFQRCMTFKARIGSVNGYPAGSGVGYGLTHTLATDSRLATVTVGYGDGYRRSLGRRGNVLVRGQRVPVVDIISMNSMVVDVSSVRDVRPGDEVVLFGGQDGGKITVGELEAANAAILADLYTVWANRARVLAADATV</sequence>
<dbReference type="InterPro" id="IPR001608">
    <property type="entry name" value="Ala_racemase_N"/>
</dbReference>
<dbReference type="NCBIfam" id="TIGR00492">
    <property type="entry name" value="alr"/>
    <property type="match status" value="1"/>
</dbReference>
<dbReference type="Gene3D" id="2.40.37.10">
    <property type="entry name" value="Lyase, Ornithine Decarboxylase, Chain A, domain 1"/>
    <property type="match status" value="1"/>
</dbReference>
<evidence type="ECO:0000256" key="3">
    <source>
        <dbReference type="ARBA" id="ARBA00023235"/>
    </source>
</evidence>
<organism evidence="7">
    <name type="scientific">Paenarthrobacter sp. AMU7</name>
    <dbReference type="NCBI Taxonomy" id="3162492"/>
    <lineage>
        <taxon>Bacteria</taxon>
        <taxon>Bacillati</taxon>
        <taxon>Actinomycetota</taxon>
        <taxon>Actinomycetes</taxon>
        <taxon>Micrococcales</taxon>
        <taxon>Micrococcaceae</taxon>
        <taxon>Paenarthrobacter</taxon>
    </lineage>
</organism>
<dbReference type="RefSeq" id="WP_369745577.1">
    <property type="nucleotide sequence ID" value="NZ_CP165735.1"/>
</dbReference>
<keyword evidence="3 7" id="KW-0413">Isomerase</keyword>
<dbReference type="SUPFAM" id="SSF50621">
    <property type="entry name" value="Alanine racemase C-terminal domain-like"/>
    <property type="match status" value="1"/>
</dbReference>
<dbReference type="InterPro" id="IPR029066">
    <property type="entry name" value="PLP-binding_barrel"/>
</dbReference>
<evidence type="ECO:0000256" key="4">
    <source>
        <dbReference type="PIRSR" id="PIRSR600821-50"/>
    </source>
</evidence>
<dbReference type="InterPro" id="IPR009006">
    <property type="entry name" value="Ala_racemase/Decarboxylase_C"/>
</dbReference>
<dbReference type="EMBL" id="CP165735">
    <property type="protein sequence ID" value="XDV71576.1"/>
    <property type="molecule type" value="Genomic_DNA"/>
</dbReference>
<dbReference type="InterPro" id="IPR000821">
    <property type="entry name" value="Ala_racemase"/>
</dbReference>
<evidence type="ECO:0000256" key="1">
    <source>
        <dbReference type="ARBA" id="ARBA00001933"/>
    </source>
</evidence>
<comment type="cofactor">
    <cofactor evidence="1 4">
        <name>pyridoxal 5'-phosphate</name>
        <dbReference type="ChEBI" id="CHEBI:597326"/>
    </cofactor>
</comment>